<evidence type="ECO:0000313" key="9">
    <source>
        <dbReference type="Proteomes" id="UP000076964"/>
    </source>
</evidence>
<evidence type="ECO:0000256" key="5">
    <source>
        <dbReference type="ARBA" id="ARBA00024227"/>
    </source>
</evidence>
<dbReference type="Pfam" id="PF03099">
    <property type="entry name" value="BPL_LplA_LipB"/>
    <property type="match status" value="1"/>
</dbReference>
<dbReference type="EC" id="6.3.4.15" evidence="5"/>
<evidence type="ECO:0000256" key="3">
    <source>
        <dbReference type="ARBA" id="ARBA00022840"/>
    </source>
</evidence>
<dbReference type="SUPFAM" id="SSF55681">
    <property type="entry name" value="Class II aaRS and biotin synthetases"/>
    <property type="match status" value="1"/>
</dbReference>
<dbReference type="InterPro" id="IPR004143">
    <property type="entry name" value="BPL_LPL_catalytic"/>
</dbReference>
<comment type="catalytic activity">
    <reaction evidence="6">
        <text>biotin + L-lysyl-[protein] + ATP = N(6)-biotinyl-L-lysyl-[protein] + AMP + diphosphate + H(+)</text>
        <dbReference type="Rhea" id="RHEA:11756"/>
        <dbReference type="Rhea" id="RHEA-COMP:9752"/>
        <dbReference type="Rhea" id="RHEA-COMP:10505"/>
        <dbReference type="ChEBI" id="CHEBI:15378"/>
        <dbReference type="ChEBI" id="CHEBI:29969"/>
        <dbReference type="ChEBI" id="CHEBI:30616"/>
        <dbReference type="ChEBI" id="CHEBI:33019"/>
        <dbReference type="ChEBI" id="CHEBI:57586"/>
        <dbReference type="ChEBI" id="CHEBI:83144"/>
        <dbReference type="ChEBI" id="CHEBI:456215"/>
        <dbReference type="EC" id="6.3.4.15"/>
    </reaction>
</comment>
<dbReference type="NCBIfam" id="TIGR00121">
    <property type="entry name" value="birA_ligase"/>
    <property type="match status" value="1"/>
</dbReference>
<evidence type="ECO:0000256" key="2">
    <source>
        <dbReference type="ARBA" id="ARBA00022741"/>
    </source>
</evidence>
<evidence type="ECO:0000256" key="6">
    <source>
        <dbReference type="ARBA" id="ARBA00047846"/>
    </source>
</evidence>
<evidence type="ECO:0000256" key="4">
    <source>
        <dbReference type="ARBA" id="ARBA00023267"/>
    </source>
</evidence>
<evidence type="ECO:0000313" key="8">
    <source>
        <dbReference type="EMBL" id="OAG28474.1"/>
    </source>
</evidence>
<evidence type="ECO:0000256" key="1">
    <source>
        <dbReference type="ARBA" id="ARBA00022598"/>
    </source>
</evidence>
<dbReference type="PANTHER" id="PTHR12835">
    <property type="entry name" value="BIOTIN PROTEIN LIGASE"/>
    <property type="match status" value="1"/>
</dbReference>
<dbReference type="PROSITE" id="PS51733">
    <property type="entry name" value="BPL_LPL_CATALYTIC"/>
    <property type="match status" value="1"/>
</dbReference>
<gene>
    <name evidence="8" type="ORF">TH606_01865</name>
</gene>
<reference evidence="8 9" key="1">
    <citation type="submission" date="2016-02" db="EMBL/GenBank/DDBJ databases">
        <title>Draft genome sequence of Thermodesulfatator sp. S606.</title>
        <authorList>
            <person name="Lai Q."/>
            <person name="Cao J."/>
            <person name="Dupont S."/>
            <person name="Shao Z."/>
            <person name="Jebbar M."/>
            <person name="Alain K."/>
        </authorList>
    </citation>
    <scope>NUCLEOTIDE SEQUENCE [LARGE SCALE GENOMIC DNA]</scope>
    <source>
        <strain evidence="8 9">S606</strain>
    </source>
</reference>
<feature type="domain" description="BPL/LPL catalytic" evidence="7">
    <location>
        <begin position="41"/>
        <end position="216"/>
    </location>
</feature>
<dbReference type="InterPro" id="IPR045864">
    <property type="entry name" value="aa-tRNA-synth_II/BPL/LPL"/>
</dbReference>
<dbReference type="GO" id="GO:0005524">
    <property type="term" value="F:ATP binding"/>
    <property type="evidence" value="ECO:0007669"/>
    <property type="project" value="UniProtKB-KW"/>
</dbReference>
<keyword evidence="4" id="KW-0092">Biotin</keyword>
<dbReference type="Proteomes" id="UP000076964">
    <property type="component" value="Unassembled WGS sequence"/>
</dbReference>
<keyword evidence="9" id="KW-1185">Reference proteome</keyword>
<keyword evidence="2" id="KW-0547">Nucleotide-binding</keyword>
<keyword evidence="1" id="KW-0436">Ligase</keyword>
<proteinExistence type="predicted"/>
<dbReference type="InterPro" id="IPR004408">
    <property type="entry name" value="Biotin_CoA_COase_ligase"/>
</dbReference>
<dbReference type="Gene3D" id="3.30.930.10">
    <property type="entry name" value="Bira Bifunctional Protein, Domain 2"/>
    <property type="match status" value="1"/>
</dbReference>
<dbReference type="InterPro" id="IPR003142">
    <property type="entry name" value="BPL_C"/>
</dbReference>
<dbReference type="Gene3D" id="2.30.30.100">
    <property type="match status" value="1"/>
</dbReference>
<dbReference type="RefSeq" id="WP_068540994.1">
    <property type="nucleotide sequence ID" value="NZ_LSFI01000005.1"/>
</dbReference>
<dbReference type="OrthoDB" id="9807064at2"/>
<dbReference type="PANTHER" id="PTHR12835:SF5">
    <property type="entry name" value="BIOTIN--PROTEIN LIGASE"/>
    <property type="match status" value="1"/>
</dbReference>
<dbReference type="InterPro" id="IPR008988">
    <property type="entry name" value="Transcriptional_repressor_C"/>
</dbReference>
<dbReference type="STRING" id="1795632.TH606_01865"/>
<keyword evidence="3" id="KW-0067">ATP-binding</keyword>
<comment type="caution">
    <text evidence="8">The sequence shown here is derived from an EMBL/GenBank/DDBJ whole genome shotgun (WGS) entry which is preliminary data.</text>
</comment>
<sequence>MKRLVKLEKDILALIEAETLKFRDNYFYGFSGEEVLRRGREVGQEIFVFERLPRATDFLRQKIKKDPLIKNGLTVLALEMTEAKGRFSRTWVASKGGLWLTIALYDDITPEFKGWVSIIIGFALTETVQAFGVPARQKWINDLWINEKKLAGVLIERSSNYEDAWYLVGVGLNVNNSLPVGLPATSLKEILGHEVNFPEVSAKFLFNLRKYLGLLRACEAHLLQDKKLKNPLPGIFKIFSDTIGRYVAFGEDLTEREEGRGVVIDIDDRGRLLIESSSGRQIKLFSGEIKYL</sequence>
<dbReference type="AlphaFoldDB" id="A0A177E938"/>
<evidence type="ECO:0000259" key="7">
    <source>
        <dbReference type="PROSITE" id="PS51733"/>
    </source>
</evidence>
<name>A0A177E938_9BACT</name>
<protein>
    <recommendedName>
        <fullName evidence="5">biotin--[biotin carboxyl-carrier protein] ligase</fullName>
        <ecNumber evidence="5">6.3.4.15</ecNumber>
    </recommendedName>
</protein>
<dbReference type="SUPFAM" id="SSF50037">
    <property type="entry name" value="C-terminal domain of transcriptional repressors"/>
    <property type="match status" value="1"/>
</dbReference>
<dbReference type="Pfam" id="PF02237">
    <property type="entry name" value="BPL_C"/>
    <property type="match status" value="1"/>
</dbReference>
<dbReference type="GO" id="GO:0005737">
    <property type="term" value="C:cytoplasm"/>
    <property type="evidence" value="ECO:0007669"/>
    <property type="project" value="TreeGrafter"/>
</dbReference>
<organism evidence="8 9">
    <name type="scientific">Thermodesulfatator autotrophicus</name>
    <dbReference type="NCBI Taxonomy" id="1795632"/>
    <lineage>
        <taxon>Bacteria</taxon>
        <taxon>Pseudomonadati</taxon>
        <taxon>Thermodesulfobacteriota</taxon>
        <taxon>Thermodesulfobacteria</taxon>
        <taxon>Thermodesulfobacteriales</taxon>
        <taxon>Thermodesulfatatoraceae</taxon>
        <taxon>Thermodesulfatator</taxon>
    </lineage>
</organism>
<accession>A0A177E938</accession>
<dbReference type="EMBL" id="LSFI01000005">
    <property type="protein sequence ID" value="OAG28474.1"/>
    <property type="molecule type" value="Genomic_DNA"/>
</dbReference>
<dbReference type="GO" id="GO:0004077">
    <property type="term" value="F:biotin--[biotin carboxyl-carrier protein] ligase activity"/>
    <property type="evidence" value="ECO:0007669"/>
    <property type="project" value="UniProtKB-EC"/>
</dbReference>